<sequence length="255" mass="27422">MGLNMAVCIKMVPAAGAVSVNQKDFTLERKKTEMVPNPADCCCFETALRLKEKYGGSIALISMGRPETESQLRSLAAIGGDSFFLISDPAYAGADTYATASVLCRAIQYLGGIDLLLCGERTTDGETGQVGPELAAMLGWKFAGCITGLEMLPEGSMRCIGQTGVSQYPLPLAVSLRRNCVLRYPGLKGLKRAGQVTVKQLDAELLKEKPQSLTRVISMQRKEVSKRRAVLCPADESGILDLLGKLNLGRTLSEE</sequence>
<dbReference type="GO" id="GO:0009055">
    <property type="term" value="F:electron transfer activity"/>
    <property type="evidence" value="ECO:0007669"/>
    <property type="project" value="InterPro"/>
</dbReference>
<evidence type="ECO:0000259" key="2">
    <source>
        <dbReference type="SMART" id="SM00893"/>
    </source>
</evidence>
<reference evidence="3" key="2">
    <citation type="submission" date="2021-04" db="EMBL/GenBank/DDBJ databases">
        <authorList>
            <person name="Gilroy R."/>
        </authorList>
    </citation>
    <scope>NUCLEOTIDE SEQUENCE</scope>
    <source>
        <strain evidence="3">CHK179-7159</strain>
    </source>
</reference>
<organism evidence="3 4">
    <name type="scientific">Candidatus Eisenbergiella merdipullorum</name>
    <dbReference type="NCBI Taxonomy" id="2838553"/>
    <lineage>
        <taxon>Bacteria</taxon>
        <taxon>Bacillati</taxon>
        <taxon>Bacillota</taxon>
        <taxon>Clostridia</taxon>
        <taxon>Lachnospirales</taxon>
        <taxon>Lachnospiraceae</taxon>
        <taxon>Eisenbergiella</taxon>
    </lineage>
</organism>
<dbReference type="InterPro" id="IPR012255">
    <property type="entry name" value="ETF_b"/>
</dbReference>
<gene>
    <name evidence="3" type="ORF">H9717_13575</name>
</gene>
<dbReference type="Pfam" id="PF01012">
    <property type="entry name" value="ETF"/>
    <property type="match status" value="1"/>
</dbReference>
<dbReference type="SMART" id="SM00893">
    <property type="entry name" value="ETF"/>
    <property type="match status" value="1"/>
</dbReference>
<feature type="domain" description="Electron transfer flavoprotein alpha/beta-subunit N-terminal" evidence="2">
    <location>
        <begin position="24"/>
        <end position="210"/>
    </location>
</feature>
<dbReference type="PANTHER" id="PTHR21294:SF17">
    <property type="entry name" value="PROTEIN FIXA"/>
    <property type="match status" value="1"/>
</dbReference>
<reference evidence="3" key="1">
    <citation type="journal article" date="2021" name="PeerJ">
        <title>Extensive microbial diversity within the chicken gut microbiome revealed by metagenomics and culture.</title>
        <authorList>
            <person name="Gilroy R."/>
            <person name="Ravi A."/>
            <person name="Getino M."/>
            <person name="Pursley I."/>
            <person name="Horton D.L."/>
            <person name="Alikhan N.F."/>
            <person name="Baker D."/>
            <person name="Gharbi K."/>
            <person name="Hall N."/>
            <person name="Watson M."/>
            <person name="Adriaenssens E.M."/>
            <person name="Foster-Nyarko E."/>
            <person name="Jarju S."/>
            <person name="Secka A."/>
            <person name="Antonio M."/>
            <person name="Oren A."/>
            <person name="Chaudhuri R.R."/>
            <person name="La Ragione R."/>
            <person name="Hildebrand F."/>
            <person name="Pallen M.J."/>
        </authorList>
    </citation>
    <scope>NUCLEOTIDE SEQUENCE</scope>
    <source>
        <strain evidence="3">CHK179-7159</strain>
    </source>
</reference>
<evidence type="ECO:0000256" key="1">
    <source>
        <dbReference type="ARBA" id="ARBA00042002"/>
    </source>
</evidence>
<evidence type="ECO:0000313" key="3">
    <source>
        <dbReference type="EMBL" id="HJA94115.1"/>
    </source>
</evidence>
<dbReference type="EMBL" id="DWYY01000153">
    <property type="protein sequence ID" value="HJA94115.1"/>
    <property type="molecule type" value="Genomic_DNA"/>
</dbReference>
<dbReference type="PIRSF" id="PIRSF000090">
    <property type="entry name" value="Beta-ETF"/>
    <property type="match status" value="1"/>
</dbReference>
<comment type="caution">
    <text evidence="3">The sequence shown here is derived from an EMBL/GenBank/DDBJ whole genome shotgun (WGS) entry which is preliminary data.</text>
</comment>
<dbReference type="PANTHER" id="PTHR21294">
    <property type="entry name" value="ELECTRON TRANSFER FLAVOPROTEIN BETA-SUBUNIT"/>
    <property type="match status" value="1"/>
</dbReference>
<proteinExistence type="predicted"/>
<dbReference type="AlphaFoldDB" id="A0A9D2I712"/>
<dbReference type="SUPFAM" id="SSF52402">
    <property type="entry name" value="Adenine nucleotide alpha hydrolases-like"/>
    <property type="match status" value="1"/>
</dbReference>
<dbReference type="Gene3D" id="3.40.50.620">
    <property type="entry name" value="HUPs"/>
    <property type="match status" value="1"/>
</dbReference>
<protein>
    <recommendedName>
        <fullName evidence="1">Electron transfer flavoprotein small subunit</fullName>
    </recommendedName>
</protein>
<accession>A0A9D2I712</accession>
<dbReference type="InterPro" id="IPR014729">
    <property type="entry name" value="Rossmann-like_a/b/a_fold"/>
</dbReference>
<dbReference type="InterPro" id="IPR014730">
    <property type="entry name" value="ETF_a/b_N"/>
</dbReference>
<name>A0A9D2I712_9FIRM</name>
<dbReference type="Proteomes" id="UP000886858">
    <property type="component" value="Unassembled WGS sequence"/>
</dbReference>
<evidence type="ECO:0000313" key="4">
    <source>
        <dbReference type="Proteomes" id="UP000886858"/>
    </source>
</evidence>